<name>A0A0M5J1Q5_DROBS</name>
<dbReference type="InterPro" id="IPR036400">
    <property type="entry name" value="Cyt_B5-like_heme/steroid_sf"/>
</dbReference>
<evidence type="ECO:0000259" key="7">
    <source>
        <dbReference type="PROSITE" id="PS50255"/>
    </source>
</evidence>
<feature type="transmembrane region" description="Helical" evidence="6">
    <location>
        <begin position="139"/>
        <end position="156"/>
    </location>
</feature>
<keyword evidence="9" id="KW-1185">Reference proteome</keyword>
<accession>A0A0M5J1Q5</accession>
<proteinExistence type="inferred from homology"/>
<keyword evidence="1 6" id="KW-0349">Heme</keyword>
<comment type="function">
    <text evidence="4">May play a role in muscle cell metabolism.</text>
</comment>
<evidence type="ECO:0000256" key="6">
    <source>
        <dbReference type="RuleBase" id="RU362121"/>
    </source>
</evidence>
<dbReference type="PROSITE" id="PS50255">
    <property type="entry name" value="CYTOCHROME_B5_2"/>
    <property type="match status" value="1"/>
</dbReference>
<dbReference type="InterPro" id="IPR001199">
    <property type="entry name" value="Cyt_B5-like_heme/steroid-bd"/>
</dbReference>
<evidence type="ECO:0000256" key="4">
    <source>
        <dbReference type="ARBA" id="ARBA00055674"/>
    </source>
</evidence>
<dbReference type="PANTHER" id="PTHR16740:SF1">
    <property type="entry name" value="CYTOCHROME B5-RELATED PROTEIN-RELATED"/>
    <property type="match status" value="1"/>
</dbReference>
<dbReference type="FunFam" id="3.10.120.10:FF:000020">
    <property type="entry name" value="Cytochrome b5-related protein"/>
    <property type="match status" value="1"/>
</dbReference>
<evidence type="ECO:0000256" key="3">
    <source>
        <dbReference type="ARBA" id="ARBA00023004"/>
    </source>
</evidence>
<dbReference type="PROSITE" id="PS00191">
    <property type="entry name" value="CYTOCHROME_B5_1"/>
    <property type="match status" value="1"/>
</dbReference>
<dbReference type="PANTHER" id="PTHR16740">
    <property type="entry name" value="CYTOCHROME B5-RELATED PROTEIN-RELATED"/>
    <property type="match status" value="1"/>
</dbReference>
<dbReference type="InterPro" id="IPR053100">
    <property type="entry name" value="Cytochrome_b5-related"/>
</dbReference>
<evidence type="ECO:0000313" key="9">
    <source>
        <dbReference type="Proteomes" id="UP000494163"/>
    </source>
</evidence>
<sequence>MVIESWKQSGIATKFPSYRNSALVTAHSWQQGKRQDDEAEGLWRIYDGIYDFTEFIDKHPGGAFWIRETKGTDITEAFEAHHLSSAPEKMIGKYKVREAAKPRIYTLTLDEHGFYKTLKKRVQEKLKSTDKSPKRKSDFIHLALILATYLFGLLSAKYDSLLALVLGGVALCWTVIVSHNYFHRRDNWQMYAFNLGMMNVCSWRISHAMSHHIYPNSYLDLELSMFEPLLCWVPNAHIKSQALRYISWITEPIAYAIAFFIQMGTRIYYSLRNTNVMYWHDLLPLSIPLVMYYGSAGTACWLLCLRQWLAMTSIASFAFCVIGLNAAHHDPEIYHEGDANREDRDWGLFQVDTIIDRGDLKWSQFLVLTHFGDHVLHHLFPTLDHGLLPSLYPVLYETLDEFKCQLRECNHIEHIIGQHKQLLRIEPNPRPPGAA</sequence>
<keyword evidence="2 6" id="KW-0479">Metal-binding</keyword>
<dbReference type="STRING" id="30019.A0A0M5J1Q5"/>
<dbReference type="GO" id="GO:0046872">
    <property type="term" value="F:metal ion binding"/>
    <property type="evidence" value="ECO:0007669"/>
    <property type="project" value="UniProtKB-UniRule"/>
</dbReference>
<dbReference type="EMBL" id="CP012523">
    <property type="protein sequence ID" value="ALC39398.1"/>
    <property type="molecule type" value="Genomic_DNA"/>
</dbReference>
<dbReference type="Proteomes" id="UP000494163">
    <property type="component" value="Chromosome 2L"/>
</dbReference>
<evidence type="ECO:0000256" key="1">
    <source>
        <dbReference type="ARBA" id="ARBA00022617"/>
    </source>
</evidence>
<keyword evidence="6" id="KW-0812">Transmembrane</keyword>
<evidence type="ECO:0000313" key="8">
    <source>
        <dbReference type="EMBL" id="ALC39398.1"/>
    </source>
</evidence>
<protein>
    <recommendedName>
        <fullName evidence="5">Cytochrome b5-related protein</fullName>
    </recommendedName>
</protein>
<dbReference type="SMART" id="SM01117">
    <property type="entry name" value="Cyt-b5"/>
    <property type="match status" value="1"/>
</dbReference>
<dbReference type="OMA" id="HNYFHRA"/>
<feature type="transmembrane region" description="Helical" evidence="6">
    <location>
        <begin position="162"/>
        <end position="182"/>
    </location>
</feature>
<dbReference type="OrthoDB" id="260519at2759"/>
<dbReference type="SUPFAM" id="SSF55856">
    <property type="entry name" value="Cytochrome b5-like heme/steroid binding domain"/>
    <property type="match status" value="1"/>
</dbReference>
<dbReference type="InterPro" id="IPR005804">
    <property type="entry name" value="FA_desaturase_dom"/>
</dbReference>
<comment type="caution">
    <text evidence="6">Lacks conserved residue(s) required for the propagation of feature annotation.</text>
</comment>
<keyword evidence="3 6" id="KW-0408">Iron</keyword>
<dbReference type="GO" id="GO:0020037">
    <property type="term" value="F:heme binding"/>
    <property type="evidence" value="ECO:0007669"/>
    <property type="project" value="UniProtKB-UniRule"/>
</dbReference>
<comment type="similarity">
    <text evidence="6">Belongs to the cytochrome b5 family.</text>
</comment>
<evidence type="ECO:0000256" key="5">
    <source>
        <dbReference type="ARBA" id="ARBA00073492"/>
    </source>
</evidence>
<dbReference type="Pfam" id="PF00173">
    <property type="entry name" value="Cyt-b5"/>
    <property type="match status" value="1"/>
</dbReference>
<keyword evidence="6" id="KW-1133">Transmembrane helix</keyword>
<dbReference type="InterPro" id="IPR018506">
    <property type="entry name" value="Cyt_B5_heme-BS"/>
</dbReference>
<gene>
    <name evidence="8" type="ORF">Dbus_chr2Lg1483</name>
</gene>
<dbReference type="Gene3D" id="3.10.120.10">
    <property type="entry name" value="Cytochrome b5-like heme/steroid binding domain"/>
    <property type="match status" value="1"/>
</dbReference>
<feature type="domain" description="Cytochrome b5 heme-binding" evidence="7">
    <location>
        <begin position="16"/>
        <end position="100"/>
    </location>
</feature>
<feature type="transmembrane region" description="Helical" evidence="6">
    <location>
        <begin position="253"/>
        <end position="271"/>
    </location>
</feature>
<dbReference type="AlphaFoldDB" id="A0A0M5J1Q5"/>
<dbReference type="Pfam" id="PF00487">
    <property type="entry name" value="FA_desaturase"/>
    <property type="match status" value="1"/>
</dbReference>
<keyword evidence="6" id="KW-0472">Membrane</keyword>
<dbReference type="GO" id="GO:0006629">
    <property type="term" value="P:lipid metabolic process"/>
    <property type="evidence" value="ECO:0007669"/>
    <property type="project" value="InterPro"/>
</dbReference>
<feature type="transmembrane region" description="Helical" evidence="6">
    <location>
        <begin position="283"/>
        <end position="304"/>
    </location>
</feature>
<reference evidence="8 9" key="1">
    <citation type="submission" date="2015-08" db="EMBL/GenBank/DDBJ databases">
        <title>Ancestral chromatin configuration constrains chromatin evolution on differentiating sex chromosomes in Drosophila.</title>
        <authorList>
            <person name="Zhou Q."/>
            <person name="Bachtrog D."/>
        </authorList>
    </citation>
    <scope>NUCLEOTIDE SEQUENCE [LARGE SCALE GENOMIC DNA]</scope>
    <source>
        <tissue evidence="8">Whole larvae</tissue>
    </source>
</reference>
<evidence type="ECO:0000256" key="2">
    <source>
        <dbReference type="ARBA" id="ARBA00022723"/>
    </source>
</evidence>
<organism evidence="8 9">
    <name type="scientific">Drosophila busckii</name>
    <name type="common">Fruit fly</name>
    <dbReference type="NCBI Taxonomy" id="30019"/>
    <lineage>
        <taxon>Eukaryota</taxon>
        <taxon>Metazoa</taxon>
        <taxon>Ecdysozoa</taxon>
        <taxon>Arthropoda</taxon>
        <taxon>Hexapoda</taxon>
        <taxon>Insecta</taxon>
        <taxon>Pterygota</taxon>
        <taxon>Neoptera</taxon>
        <taxon>Endopterygota</taxon>
        <taxon>Diptera</taxon>
        <taxon>Brachycera</taxon>
        <taxon>Muscomorpha</taxon>
        <taxon>Ephydroidea</taxon>
        <taxon>Drosophilidae</taxon>
        <taxon>Drosophila</taxon>
    </lineage>
</organism>